<evidence type="ECO:0000256" key="11">
    <source>
        <dbReference type="ARBA" id="ARBA00023136"/>
    </source>
</evidence>
<name>A0A9W8JFP7_9AGAR</name>
<dbReference type="EMBL" id="JANBPK010000708">
    <property type="protein sequence ID" value="KAJ2934931.1"/>
    <property type="molecule type" value="Genomic_DNA"/>
</dbReference>
<dbReference type="CDD" id="cd10170">
    <property type="entry name" value="ASKHA_NBD_HSP70"/>
    <property type="match status" value="1"/>
</dbReference>
<evidence type="ECO:0000256" key="1">
    <source>
        <dbReference type="ARBA" id="ARBA00004434"/>
    </source>
</evidence>
<evidence type="ECO:0000256" key="7">
    <source>
        <dbReference type="ARBA" id="ARBA00022927"/>
    </source>
</evidence>
<feature type="region of interest" description="Disordered" evidence="12">
    <location>
        <begin position="590"/>
        <end position="611"/>
    </location>
</feature>
<evidence type="ECO:0000313" key="14">
    <source>
        <dbReference type="Proteomes" id="UP001140091"/>
    </source>
</evidence>
<feature type="compositionally biased region" description="Basic and acidic residues" evidence="12">
    <location>
        <begin position="811"/>
        <end position="823"/>
    </location>
</feature>
<evidence type="ECO:0000256" key="8">
    <source>
        <dbReference type="ARBA" id="ARBA00022989"/>
    </source>
</evidence>
<keyword evidence="10" id="KW-0496">Mitochondrion</keyword>
<dbReference type="Gene3D" id="3.30.420.40">
    <property type="match status" value="1"/>
</dbReference>
<dbReference type="GO" id="GO:0005743">
    <property type="term" value="C:mitochondrial inner membrane"/>
    <property type="evidence" value="ECO:0007669"/>
    <property type="project" value="UniProtKB-SubCell"/>
</dbReference>
<reference evidence="13" key="1">
    <citation type="submission" date="2022-06" db="EMBL/GenBank/DDBJ databases">
        <title>Genome Sequence of Candolleomyces eurysporus.</title>
        <authorList>
            <person name="Buettner E."/>
        </authorList>
    </citation>
    <scope>NUCLEOTIDE SEQUENCE</scope>
    <source>
        <strain evidence="13">VTCC 930004</strain>
    </source>
</reference>
<dbReference type="Pfam" id="PF11711">
    <property type="entry name" value="Tim54"/>
    <property type="match status" value="1"/>
</dbReference>
<dbReference type="InterPro" id="IPR043129">
    <property type="entry name" value="ATPase_NBD"/>
</dbReference>
<evidence type="ECO:0000256" key="6">
    <source>
        <dbReference type="ARBA" id="ARBA00022792"/>
    </source>
</evidence>
<comment type="subcellular location">
    <subcellularLocation>
        <location evidence="1">Mitochondrion inner membrane</location>
        <topology evidence="1">Single-pass membrane protein</topology>
    </subcellularLocation>
</comment>
<feature type="compositionally biased region" description="Low complexity" evidence="12">
    <location>
        <begin position="835"/>
        <end position="869"/>
    </location>
</feature>
<keyword evidence="9" id="KW-0811">Translocation</keyword>
<evidence type="ECO:0000256" key="5">
    <source>
        <dbReference type="ARBA" id="ARBA00022692"/>
    </source>
</evidence>
<dbReference type="AlphaFoldDB" id="A0A9W8JFP7"/>
<keyword evidence="7" id="KW-0653">Protein transport</keyword>
<proteinExistence type="inferred from homology"/>
<protein>
    <recommendedName>
        <fullName evidence="3">Mitochondrial import inner membrane translocase subunit TIM54</fullName>
    </recommendedName>
</protein>
<evidence type="ECO:0000256" key="10">
    <source>
        <dbReference type="ARBA" id="ARBA00023128"/>
    </source>
</evidence>
<evidence type="ECO:0000256" key="4">
    <source>
        <dbReference type="ARBA" id="ARBA00022448"/>
    </source>
</evidence>
<gene>
    <name evidence="13" type="ORF">H1R20_g2152</name>
</gene>
<dbReference type="SUPFAM" id="SSF53067">
    <property type="entry name" value="Actin-like ATPase domain"/>
    <property type="match status" value="2"/>
</dbReference>
<dbReference type="PANTHER" id="PTHR14187">
    <property type="entry name" value="ALPHA KINASE/ELONGATION FACTOR 2 KINASE"/>
    <property type="match status" value="1"/>
</dbReference>
<evidence type="ECO:0000256" key="12">
    <source>
        <dbReference type="SAM" id="MobiDB-lite"/>
    </source>
</evidence>
<organism evidence="13 14">
    <name type="scientific">Candolleomyces eurysporus</name>
    <dbReference type="NCBI Taxonomy" id="2828524"/>
    <lineage>
        <taxon>Eukaryota</taxon>
        <taxon>Fungi</taxon>
        <taxon>Dikarya</taxon>
        <taxon>Basidiomycota</taxon>
        <taxon>Agaricomycotina</taxon>
        <taxon>Agaricomycetes</taxon>
        <taxon>Agaricomycetidae</taxon>
        <taxon>Agaricales</taxon>
        <taxon>Agaricineae</taxon>
        <taxon>Psathyrellaceae</taxon>
        <taxon>Candolleomyces</taxon>
    </lineage>
</organism>
<keyword evidence="4" id="KW-0813">Transport</keyword>
<comment type="caution">
    <text evidence="13">The sequence shown here is derived from an EMBL/GenBank/DDBJ whole genome shotgun (WGS) entry which is preliminary data.</text>
</comment>
<dbReference type="GO" id="GO:0015031">
    <property type="term" value="P:protein transport"/>
    <property type="evidence" value="ECO:0007669"/>
    <property type="project" value="UniProtKB-KW"/>
</dbReference>
<evidence type="ECO:0000313" key="13">
    <source>
        <dbReference type="EMBL" id="KAJ2934931.1"/>
    </source>
</evidence>
<evidence type="ECO:0000256" key="2">
    <source>
        <dbReference type="ARBA" id="ARBA00006355"/>
    </source>
</evidence>
<keyword evidence="8" id="KW-1133">Transmembrane helix</keyword>
<comment type="similarity">
    <text evidence="2">Belongs to the TIM54 family.</text>
</comment>
<dbReference type="OrthoDB" id="5598305at2759"/>
<dbReference type="InterPro" id="IPR021056">
    <property type="entry name" value="Mt_import_IM_translocase_Tim54"/>
</dbReference>
<keyword evidence="14" id="KW-1185">Reference proteome</keyword>
<dbReference type="Proteomes" id="UP001140091">
    <property type="component" value="Unassembled WGS sequence"/>
</dbReference>
<feature type="non-terminal residue" evidence="13">
    <location>
        <position position="1"/>
    </location>
</feature>
<sequence length="1061" mass="120230">MAPYTPNRAPYVGSRRKLVLAFDVGTTFSGVSYSILDPGQSPEIKGVTKFPAHEQISGASKIPTIIYYDRAGNVCAVGAEALTEGIFETAEEEEWVKAEWFKMHIRPKNESSGHITSRIPPLPKNKTVVQVLADFLVYLYKCAKNYIQETHANGKDLWDSVEKEIDFVISHPNGWEGWQQTQMREAVVLAGFIPDTSEGHARVSFVTEGEASLHFSIRNGLPTGAMEKGDGVVIVDAGGGTIDISTYSRQIQNIKNGENFEEIAAPQCHFYGSVFVSIHARLALQEMLADSEYIDDLDHIVRCFDKTTKIRFSDDKQAQYIKFGSTRDNDASVGIRFGQLKLSGEQVATYFEPSIKCIIDAIKDQTKTAHKSISHVVLVGGFASSDWLFTQVQTRLAPYGLNVIRPEIYVNKAVSDGAISFHLDHLVKTRVSKMAYGTFRHVEYDLTDPEHVSRKGTSTMMPSGREVIPDSFAVILPRNTQVSESKEYKKFFWKEGESKSELNLSRVTSEVWAYRGNNANPRWKNIDTQNYKKLCTIEMDLSHLPIRPVDKLNGKGGDFFYLEYGYILQFSAVELKAQMSWTEAVRCRRSTPGRMDAQNAEPSLKPPPPRMSGMKTVLRYTGIPPSWLDKRPKLPSRNWLIFLSVTSTVIGYGVYDRRECRRIRQEYIEKVQHLAEEPLHPLDLPRQVVVYGSKWPGDEEYQQAIKYFRKYVKPVLVAAAVDFDMVSGRRLGDLSKRVAEDVRVRRRLENGIDEEPEIKKTVPTYKPPSERYRRELEGGIVLVGRQTFKEYMAGLKNGWSNGLEKVDQEEELSRTFDEDQHFDEVDEDAPPPSGAPSYSPVFSLSSQSLSQHQAPPSVSGSTPAPQSIPQQPPILFVPFSNRIGFTQIPLMIWDWFNQRHWVQSGSEAAYRLVMNQTRPINVPSAVSSEFAEPSDEGGISQSAAKQDLGDLDFDLDKERLYKSSLSKIPEEAEKSRKEFYDKLPERLATARALFRGTREPTKDELQNPPPTEVELRAERMKKELKWRNDVNGWNLIKPSTPVVWDERFRDALRVFTDPSEL</sequence>
<evidence type="ECO:0000256" key="9">
    <source>
        <dbReference type="ARBA" id="ARBA00023010"/>
    </source>
</evidence>
<keyword evidence="11" id="KW-0472">Membrane</keyword>
<dbReference type="PANTHER" id="PTHR14187:SF5">
    <property type="entry name" value="HEAT SHOCK 70 KDA PROTEIN 12A"/>
    <property type="match status" value="1"/>
</dbReference>
<keyword evidence="5" id="KW-0812">Transmembrane</keyword>
<feature type="region of interest" description="Disordered" evidence="12">
    <location>
        <begin position="926"/>
        <end position="945"/>
    </location>
</feature>
<evidence type="ECO:0000256" key="3">
    <source>
        <dbReference type="ARBA" id="ARBA00020796"/>
    </source>
</evidence>
<feature type="region of interest" description="Disordered" evidence="12">
    <location>
        <begin position="808"/>
        <end position="869"/>
    </location>
</feature>
<keyword evidence="6" id="KW-0999">Mitochondrion inner membrane</keyword>
<accession>A0A9W8JFP7</accession>